<dbReference type="SUPFAM" id="SSF51445">
    <property type="entry name" value="(Trans)glycosidases"/>
    <property type="match status" value="1"/>
</dbReference>
<dbReference type="Pfam" id="PF00232">
    <property type="entry name" value="Glyco_hydro_1"/>
    <property type="match status" value="1"/>
</dbReference>
<feature type="non-terminal residue" evidence="4">
    <location>
        <position position="225"/>
    </location>
</feature>
<dbReference type="EMBL" id="AUSU01003967">
    <property type="protein sequence ID" value="EPS65893.1"/>
    <property type="molecule type" value="Genomic_DNA"/>
</dbReference>
<dbReference type="PANTHER" id="PTHR10353">
    <property type="entry name" value="GLYCOSYL HYDROLASE"/>
    <property type="match status" value="1"/>
</dbReference>
<evidence type="ECO:0000313" key="5">
    <source>
        <dbReference type="Proteomes" id="UP000015453"/>
    </source>
</evidence>
<accession>S8DS17</accession>
<dbReference type="Proteomes" id="UP000015453">
    <property type="component" value="Unassembled WGS sequence"/>
</dbReference>
<dbReference type="Gene3D" id="3.20.20.80">
    <property type="entry name" value="Glycosidases"/>
    <property type="match status" value="1"/>
</dbReference>
<evidence type="ECO:0000313" key="4">
    <source>
        <dbReference type="EMBL" id="EPS65893.1"/>
    </source>
</evidence>
<keyword evidence="2" id="KW-0378">Hydrolase</keyword>
<organism evidence="4 5">
    <name type="scientific">Genlisea aurea</name>
    <dbReference type="NCBI Taxonomy" id="192259"/>
    <lineage>
        <taxon>Eukaryota</taxon>
        <taxon>Viridiplantae</taxon>
        <taxon>Streptophyta</taxon>
        <taxon>Embryophyta</taxon>
        <taxon>Tracheophyta</taxon>
        <taxon>Spermatophyta</taxon>
        <taxon>Magnoliopsida</taxon>
        <taxon>eudicotyledons</taxon>
        <taxon>Gunneridae</taxon>
        <taxon>Pentapetalae</taxon>
        <taxon>asterids</taxon>
        <taxon>lamiids</taxon>
        <taxon>Lamiales</taxon>
        <taxon>Lentibulariaceae</taxon>
        <taxon>Genlisea</taxon>
    </lineage>
</organism>
<dbReference type="OrthoDB" id="65569at2759"/>
<dbReference type="GO" id="GO:0005975">
    <property type="term" value="P:carbohydrate metabolic process"/>
    <property type="evidence" value="ECO:0007669"/>
    <property type="project" value="InterPro"/>
</dbReference>
<comment type="similarity">
    <text evidence="1 3">Belongs to the glycosyl hydrolase 1 family.</text>
</comment>
<dbReference type="GO" id="GO:0008422">
    <property type="term" value="F:beta-glucosidase activity"/>
    <property type="evidence" value="ECO:0007669"/>
    <property type="project" value="TreeGrafter"/>
</dbReference>
<reference evidence="4 5" key="1">
    <citation type="journal article" date="2013" name="BMC Genomics">
        <title>The miniature genome of a carnivorous plant Genlisea aurea contains a low number of genes and short non-coding sequences.</title>
        <authorList>
            <person name="Leushkin E.V."/>
            <person name="Sutormin R.A."/>
            <person name="Nabieva E.R."/>
            <person name="Penin A.A."/>
            <person name="Kondrashov A.S."/>
            <person name="Logacheva M.D."/>
        </authorList>
    </citation>
    <scope>NUCLEOTIDE SEQUENCE [LARGE SCALE GENOMIC DNA]</scope>
</reference>
<protein>
    <recommendedName>
        <fullName evidence="6">Beta-glucosidase</fullName>
    </recommendedName>
</protein>
<sequence length="225" mass="25474">TAEARNISRRSFPDGFVFGVSSSGYQYEGAVKEDGRGQIWFVVTGKISDGSNADVANDHYHKYPEDIQLMKDLRVDAFRFSIAWSRIYPNGTGEVNRAGVDHYNDVIDKLLANGITPYVTLYHWDLPQGLQDRHKGWLSTRIIRDFARFAETCFEEFGDRVKHWTTLNEPHIFSIFAYDLGLSAPGRCSFSICKAGNSLTEPYIVAHNLLLSHAAVVQLYNAKFK</sequence>
<dbReference type="AlphaFoldDB" id="S8DS17"/>
<evidence type="ECO:0008006" key="6">
    <source>
        <dbReference type="Google" id="ProtNLM"/>
    </source>
</evidence>
<gene>
    <name evidence="4" type="ORF">M569_08883</name>
</gene>
<dbReference type="InterPro" id="IPR001360">
    <property type="entry name" value="Glyco_hydro_1"/>
</dbReference>
<comment type="caution">
    <text evidence="4">The sequence shown here is derived from an EMBL/GenBank/DDBJ whole genome shotgun (WGS) entry which is preliminary data.</text>
</comment>
<proteinExistence type="inferred from homology"/>
<dbReference type="PROSITE" id="PS00653">
    <property type="entry name" value="GLYCOSYL_HYDROL_F1_2"/>
    <property type="match status" value="1"/>
</dbReference>
<keyword evidence="5" id="KW-1185">Reference proteome</keyword>
<evidence type="ECO:0000256" key="3">
    <source>
        <dbReference type="RuleBase" id="RU003690"/>
    </source>
</evidence>
<name>S8DS17_9LAMI</name>
<evidence type="ECO:0000256" key="1">
    <source>
        <dbReference type="ARBA" id="ARBA00010838"/>
    </source>
</evidence>
<evidence type="ECO:0000256" key="2">
    <source>
        <dbReference type="ARBA" id="ARBA00022801"/>
    </source>
</evidence>
<feature type="non-terminal residue" evidence="4">
    <location>
        <position position="1"/>
    </location>
</feature>
<dbReference type="InterPro" id="IPR017853">
    <property type="entry name" value="GH"/>
</dbReference>
<dbReference type="InterPro" id="IPR033132">
    <property type="entry name" value="GH_1_N_CS"/>
</dbReference>
<dbReference type="PANTHER" id="PTHR10353:SF302">
    <property type="entry name" value="BETA-GLUCOSIDASE 40"/>
    <property type="match status" value="1"/>
</dbReference>